<dbReference type="STRING" id="937334.SAMN05444406_106115"/>
<evidence type="ECO:0000256" key="5">
    <source>
        <dbReference type="ARBA" id="ARBA00022840"/>
    </source>
</evidence>
<evidence type="ECO:0000313" key="10">
    <source>
        <dbReference type="EMBL" id="SFP92434.1"/>
    </source>
</evidence>
<dbReference type="Pfam" id="PF02224">
    <property type="entry name" value="Cytidylate_kin"/>
    <property type="match status" value="1"/>
</dbReference>
<proteinExistence type="inferred from homology"/>
<dbReference type="NCBIfam" id="TIGR00017">
    <property type="entry name" value="cmk"/>
    <property type="match status" value="1"/>
</dbReference>
<dbReference type="OrthoDB" id="9807434at2"/>
<dbReference type="InterPro" id="IPR011994">
    <property type="entry name" value="Cytidylate_kinase_dom"/>
</dbReference>
<dbReference type="GO" id="GO:0006220">
    <property type="term" value="P:pyrimidine nucleotide metabolic process"/>
    <property type="evidence" value="ECO:0007669"/>
    <property type="project" value="UniProtKB-UniRule"/>
</dbReference>
<dbReference type="GO" id="GO:0005524">
    <property type="term" value="F:ATP binding"/>
    <property type="evidence" value="ECO:0007669"/>
    <property type="project" value="UniProtKB-UniRule"/>
</dbReference>
<dbReference type="EC" id="2.7.4.25" evidence="8"/>
<dbReference type="EMBL" id="FOXR01000006">
    <property type="protein sequence ID" value="SFP92434.1"/>
    <property type="molecule type" value="Genomic_DNA"/>
</dbReference>
<evidence type="ECO:0000256" key="8">
    <source>
        <dbReference type="HAMAP-Rule" id="MF_00238"/>
    </source>
</evidence>
<dbReference type="Proteomes" id="UP000198577">
    <property type="component" value="Unassembled WGS sequence"/>
</dbReference>
<evidence type="ECO:0000313" key="11">
    <source>
        <dbReference type="Proteomes" id="UP000198577"/>
    </source>
</evidence>
<evidence type="ECO:0000259" key="9">
    <source>
        <dbReference type="Pfam" id="PF02224"/>
    </source>
</evidence>
<keyword evidence="11" id="KW-1185">Reference proteome</keyword>
<dbReference type="InterPro" id="IPR003136">
    <property type="entry name" value="Cytidylate_kin"/>
</dbReference>
<gene>
    <name evidence="8" type="primary">cmk</name>
    <name evidence="10" type="ORF">SAMN05444406_106115</name>
</gene>
<evidence type="ECO:0000256" key="2">
    <source>
        <dbReference type="ARBA" id="ARBA00022679"/>
    </source>
</evidence>
<dbReference type="SUPFAM" id="SSF52540">
    <property type="entry name" value="P-loop containing nucleoside triphosphate hydrolases"/>
    <property type="match status" value="1"/>
</dbReference>
<dbReference type="InterPro" id="IPR027417">
    <property type="entry name" value="P-loop_NTPase"/>
</dbReference>
<dbReference type="CDD" id="cd02020">
    <property type="entry name" value="CMPK"/>
    <property type="match status" value="1"/>
</dbReference>
<evidence type="ECO:0000256" key="4">
    <source>
        <dbReference type="ARBA" id="ARBA00022777"/>
    </source>
</evidence>
<keyword evidence="3 8" id="KW-0547">Nucleotide-binding</keyword>
<dbReference type="PANTHER" id="PTHR21299:SF2">
    <property type="entry name" value="CYTIDYLATE KINASE"/>
    <property type="match status" value="1"/>
</dbReference>
<organism evidence="10 11">
    <name type="scientific">Caldicoprobacter faecalis</name>
    <dbReference type="NCBI Taxonomy" id="937334"/>
    <lineage>
        <taxon>Bacteria</taxon>
        <taxon>Bacillati</taxon>
        <taxon>Bacillota</taxon>
        <taxon>Clostridia</taxon>
        <taxon>Caldicoprobacterales</taxon>
        <taxon>Caldicoprobacteraceae</taxon>
        <taxon>Caldicoprobacter</taxon>
    </lineage>
</organism>
<keyword evidence="5 8" id="KW-0067">ATP-binding</keyword>
<dbReference type="GO" id="GO:0036430">
    <property type="term" value="F:CMP kinase activity"/>
    <property type="evidence" value="ECO:0007669"/>
    <property type="project" value="RHEA"/>
</dbReference>
<name>A0A1I5UAZ6_9FIRM</name>
<dbReference type="AlphaFoldDB" id="A0A1I5UAZ6"/>
<keyword evidence="4 8" id="KW-0418">Kinase</keyword>
<dbReference type="HAMAP" id="MF_00238">
    <property type="entry name" value="Cytidyl_kinase_type1"/>
    <property type="match status" value="1"/>
</dbReference>
<comment type="catalytic activity">
    <reaction evidence="7 8">
        <text>CMP + ATP = CDP + ADP</text>
        <dbReference type="Rhea" id="RHEA:11600"/>
        <dbReference type="ChEBI" id="CHEBI:30616"/>
        <dbReference type="ChEBI" id="CHEBI:58069"/>
        <dbReference type="ChEBI" id="CHEBI:60377"/>
        <dbReference type="ChEBI" id="CHEBI:456216"/>
        <dbReference type="EC" id="2.7.4.25"/>
    </reaction>
</comment>
<feature type="binding site" evidence="8">
    <location>
        <begin position="10"/>
        <end position="18"/>
    </location>
    <ligand>
        <name>ATP</name>
        <dbReference type="ChEBI" id="CHEBI:30616"/>
    </ligand>
</feature>
<dbReference type="GO" id="GO:0036431">
    <property type="term" value="F:dCMP kinase activity"/>
    <property type="evidence" value="ECO:0007669"/>
    <property type="project" value="InterPro"/>
</dbReference>
<dbReference type="RefSeq" id="WP_092282104.1">
    <property type="nucleotide sequence ID" value="NZ_FOXR01000006.1"/>
</dbReference>
<evidence type="ECO:0000256" key="6">
    <source>
        <dbReference type="ARBA" id="ARBA00047615"/>
    </source>
</evidence>
<dbReference type="PANTHER" id="PTHR21299">
    <property type="entry name" value="CYTIDYLATE KINASE/PANTOATE-BETA-ALANINE LIGASE"/>
    <property type="match status" value="1"/>
</dbReference>
<comment type="subcellular location">
    <subcellularLocation>
        <location evidence="8">Cytoplasm</location>
    </subcellularLocation>
</comment>
<dbReference type="CDD" id="cd02019">
    <property type="entry name" value="NK"/>
    <property type="match status" value="1"/>
</dbReference>
<comment type="catalytic activity">
    <reaction evidence="6 8">
        <text>dCMP + ATP = dCDP + ADP</text>
        <dbReference type="Rhea" id="RHEA:25094"/>
        <dbReference type="ChEBI" id="CHEBI:30616"/>
        <dbReference type="ChEBI" id="CHEBI:57566"/>
        <dbReference type="ChEBI" id="CHEBI:58593"/>
        <dbReference type="ChEBI" id="CHEBI:456216"/>
        <dbReference type="EC" id="2.7.4.25"/>
    </reaction>
</comment>
<protein>
    <recommendedName>
        <fullName evidence="8">Cytidylate kinase</fullName>
        <shortName evidence="8">CK</shortName>
        <ecNumber evidence="8">2.7.4.25</ecNumber>
    </recommendedName>
    <alternativeName>
        <fullName evidence="8">Cytidine monophosphate kinase</fullName>
        <shortName evidence="8">CMP kinase</shortName>
    </alternativeName>
</protein>
<accession>A0A1I5UAZ6</accession>
<keyword evidence="2 8" id="KW-0808">Transferase</keyword>
<reference evidence="10 11" key="1">
    <citation type="submission" date="2016-10" db="EMBL/GenBank/DDBJ databases">
        <authorList>
            <person name="de Groot N.N."/>
        </authorList>
    </citation>
    <scope>NUCLEOTIDE SEQUENCE [LARGE SCALE GENOMIC DNA]</scope>
    <source>
        <strain evidence="10 11">DSM 20678</strain>
    </source>
</reference>
<evidence type="ECO:0000256" key="1">
    <source>
        <dbReference type="ARBA" id="ARBA00009427"/>
    </source>
</evidence>
<dbReference type="GO" id="GO:0015949">
    <property type="term" value="P:nucleobase-containing small molecule interconversion"/>
    <property type="evidence" value="ECO:0007669"/>
    <property type="project" value="TreeGrafter"/>
</dbReference>
<sequence length="226" mass="25358">MKTITIAIDGPAGAGKSTIAKIVAQRLDIHYLDTGAMYRAVALKVLQEGLDPSNHEQVISILPSTHIGVTYQHKLQRVYLDGEDVTHLLRQPEVAKAASEIAVIPEVRIKLVELQRSIAQNYSVVVDGRDIGTFVLPNADKKFYLTATLEERAKRRWLEMREKGYNQSLEDVKKDLEARDRNDMNRAFAPLRKAEDAILIDTTGKSIEQVADEVCRYLTDISADGW</sequence>
<keyword evidence="8" id="KW-0963">Cytoplasm</keyword>
<evidence type="ECO:0000256" key="3">
    <source>
        <dbReference type="ARBA" id="ARBA00022741"/>
    </source>
</evidence>
<evidence type="ECO:0000256" key="7">
    <source>
        <dbReference type="ARBA" id="ARBA00048478"/>
    </source>
</evidence>
<dbReference type="Gene3D" id="3.40.50.300">
    <property type="entry name" value="P-loop containing nucleotide triphosphate hydrolases"/>
    <property type="match status" value="1"/>
</dbReference>
<comment type="similarity">
    <text evidence="1 8">Belongs to the cytidylate kinase family. Type 1 subfamily.</text>
</comment>
<feature type="domain" description="Cytidylate kinase" evidence="9">
    <location>
        <begin position="6"/>
        <end position="218"/>
    </location>
</feature>
<dbReference type="GO" id="GO:0005829">
    <property type="term" value="C:cytosol"/>
    <property type="evidence" value="ECO:0007669"/>
    <property type="project" value="TreeGrafter"/>
</dbReference>